<dbReference type="GO" id="GO:0033204">
    <property type="term" value="F:ribonuclease P RNA binding"/>
    <property type="evidence" value="ECO:0007669"/>
    <property type="project" value="TreeGrafter"/>
</dbReference>
<feature type="region of interest" description="Disordered" evidence="1">
    <location>
        <begin position="205"/>
        <end position="233"/>
    </location>
</feature>
<keyword evidence="4" id="KW-1185">Reference proteome</keyword>
<evidence type="ECO:0000313" key="4">
    <source>
        <dbReference type="Proteomes" id="UP001152759"/>
    </source>
</evidence>
<protein>
    <recommendedName>
        <fullName evidence="2">Ribosomal protein eL8/eL30/eS12/Gadd45 domain-containing protein</fullName>
    </recommendedName>
</protein>
<feature type="compositionally biased region" description="Basic residues" evidence="1">
    <location>
        <begin position="14"/>
        <end position="29"/>
    </location>
</feature>
<dbReference type="GO" id="GO:0001682">
    <property type="term" value="P:tRNA 5'-leader removal"/>
    <property type="evidence" value="ECO:0007669"/>
    <property type="project" value="InterPro"/>
</dbReference>
<evidence type="ECO:0000256" key="1">
    <source>
        <dbReference type="SAM" id="MobiDB-lite"/>
    </source>
</evidence>
<dbReference type="SUPFAM" id="SSF55315">
    <property type="entry name" value="L30e-like"/>
    <property type="match status" value="1"/>
</dbReference>
<dbReference type="PANTHER" id="PTHR46948:SF1">
    <property type="entry name" value="RIBONUCLEASE P PROTEIN SUBUNIT P38"/>
    <property type="match status" value="1"/>
</dbReference>
<accession>A0A9P0EZC1</accession>
<dbReference type="GO" id="GO:0005655">
    <property type="term" value="C:nucleolar ribonuclease P complex"/>
    <property type="evidence" value="ECO:0007669"/>
    <property type="project" value="InterPro"/>
</dbReference>
<feature type="region of interest" description="Disordered" evidence="1">
    <location>
        <begin position="279"/>
        <end position="302"/>
    </location>
</feature>
<evidence type="ECO:0000259" key="2">
    <source>
        <dbReference type="Pfam" id="PF01248"/>
    </source>
</evidence>
<gene>
    <name evidence="3" type="ORF">BEMITA_LOCUS1756</name>
</gene>
<dbReference type="GO" id="GO:0000172">
    <property type="term" value="C:ribonuclease MRP complex"/>
    <property type="evidence" value="ECO:0007669"/>
    <property type="project" value="InterPro"/>
</dbReference>
<reference evidence="3" key="1">
    <citation type="submission" date="2021-12" db="EMBL/GenBank/DDBJ databases">
        <authorList>
            <person name="King R."/>
        </authorList>
    </citation>
    <scope>NUCLEOTIDE SEQUENCE</scope>
</reference>
<dbReference type="PANTHER" id="PTHR46948">
    <property type="entry name" value="RIBONUCLEASE P PROTEIN SUBUNIT P38"/>
    <property type="match status" value="1"/>
</dbReference>
<feature type="compositionally biased region" description="Basic and acidic residues" evidence="1">
    <location>
        <begin position="1"/>
        <end position="13"/>
    </location>
</feature>
<organism evidence="3 4">
    <name type="scientific">Bemisia tabaci</name>
    <name type="common">Sweetpotato whitefly</name>
    <name type="synonym">Aleurodes tabaci</name>
    <dbReference type="NCBI Taxonomy" id="7038"/>
    <lineage>
        <taxon>Eukaryota</taxon>
        <taxon>Metazoa</taxon>
        <taxon>Ecdysozoa</taxon>
        <taxon>Arthropoda</taxon>
        <taxon>Hexapoda</taxon>
        <taxon>Insecta</taxon>
        <taxon>Pterygota</taxon>
        <taxon>Neoptera</taxon>
        <taxon>Paraneoptera</taxon>
        <taxon>Hemiptera</taxon>
        <taxon>Sternorrhyncha</taxon>
        <taxon>Aleyrodoidea</taxon>
        <taxon>Aleyrodidae</taxon>
        <taxon>Aleyrodinae</taxon>
        <taxon>Bemisia</taxon>
    </lineage>
</organism>
<dbReference type="Proteomes" id="UP001152759">
    <property type="component" value="Chromosome 1"/>
</dbReference>
<dbReference type="GO" id="GO:0001650">
    <property type="term" value="C:fibrillar center"/>
    <property type="evidence" value="ECO:0007669"/>
    <property type="project" value="TreeGrafter"/>
</dbReference>
<dbReference type="InterPro" id="IPR042848">
    <property type="entry name" value="Rpp38"/>
</dbReference>
<dbReference type="InterPro" id="IPR029064">
    <property type="entry name" value="Ribosomal_eL30-like_sf"/>
</dbReference>
<feature type="domain" description="Ribosomal protein eL8/eL30/eS12/Gadd45" evidence="2">
    <location>
        <begin position="96"/>
        <end position="157"/>
    </location>
</feature>
<sequence>MATIADLKKQEKERKRKEKQKKDKQKKVKILLSKPVENREVLDSGNSKELENLLESLLRPAKLETFKYSWSELKKIPKDKRRESRKGLMIGLDKEKYMKAKRIRDNFVFGTNSIIRSLERGKILCGIVSPDFDPAMVTDHIISVSKQRGIPVVLLPELNSICKRCLGFPAKALGLKRTDSIISDDGYKNLKNQILALSDLPDEDLKQINSSKSPPSHSKSKLRHPKPITPTPRDLILKRPNKSSRCFVPGGSSVEVSMDNSDFISFGTSTASKVLLPTSKTTCSETDDDSDSDSYVEAPSTKLKPYRPMFQTLKLKKIKSKS</sequence>
<dbReference type="EMBL" id="OU963862">
    <property type="protein sequence ID" value="CAH0382181.1"/>
    <property type="molecule type" value="Genomic_DNA"/>
</dbReference>
<name>A0A9P0EZC1_BEMTA</name>
<proteinExistence type="predicted"/>
<feature type="compositionally biased region" description="Acidic residues" evidence="1">
    <location>
        <begin position="285"/>
        <end position="294"/>
    </location>
</feature>
<evidence type="ECO:0000313" key="3">
    <source>
        <dbReference type="EMBL" id="CAH0382181.1"/>
    </source>
</evidence>
<feature type="region of interest" description="Disordered" evidence="1">
    <location>
        <begin position="1"/>
        <end position="29"/>
    </location>
</feature>
<dbReference type="Gene3D" id="3.30.1330.30">
    <property type="match status" value="1"/>
</dbReference>
<dbReference type="GO" id="GO:0004526">
    <property type="term" value="F:ribonuclease P activity"/>
    <property type="evidence" value="ECO:0007669"/>
    <property type="project" value="TreeGrafter"/>
</dbReference>
<dbReference type="AlphaFoldDB" id="A0A9P0EZC1"/>
<dbReference type="InterPro" id="IPR004038">
    <property type="entry name" value="Ribosomal_eL8/eL30/eS12/Gad45"/>
</dbReference>
<dbReference type="Pfam" id="PF01248">
    <property type="entry name" value="Ribosomal_L7Ae"/>
    <property type="match status" value="1"/>
</dbReference>